<keyword evidence="3" id="KW-1185">Reference proteome</keyword>
<sequence>RGLRAAERDDDHEARARTGGDEDEERAGRASEEDLIGTSKLQDFDPMLLQLQLRGPTCLSVALLKQLNRPHVSLGYERVLDRVHPLIVLERGGVPAARQQGLDQRRAAVDVSTPACPGVRGDEEADRFLARPASQGDVKRGSPEDILLGERARCGLHHLLQQLERRVVVNAAVDEGHAVKLVDFRYSMRRGAKRSYRAQDELLECIPVPILDIVEDQFDVPFDTLRVSSLLVGVWRYLAPAAMPAGHRPSIADRA</sequence>
<reference evidence="2 3" key="1">
    <citation type="journal article" date="2012" name="Genome Biol.">
        <title>Genome and low-iron response of an oceanic diatom adapted to chronic iron limitation.</title>
        <authorList>
            <person name="Lommer M."/>
            <person name="Specht M."/>
            <person name="Roy A.S."/>
            <person name="Kraemer L."/>
            <person name="Andreson R."/>
            <person name="Gutowska M.A."/>
            <person name="Wolf J."/>
            <person name="Bergner S.V."/>
            <person name="Schilhabel M.B."/>
            <person name="Klostermeier U.C."/>
            <person name="Beiko R.G."/>
            <person name="Rosenstiel P."/>
            <person name="Hippler M."/>
            <person name="Laroche J."/>
        </authorList>
    </citation>
    <scope>NUCLEOTIDE SEQUENCE [LARGE SCALE GENOMIC DNA]</scope>
    <source>
        <strain evidence="2 3">CCMP1005</strain>
    </source>
</reference>
<dbReference type="AlphaFoldDB" id="K0T5H8"/>
<organism evidence="2 3">
    <name type="scientific">Thalassiosira oceanica</name>
    <name type="common">Marine diatom</name>
    <dbReference type="NCBI Taxonomy" id="159749"/>
    <lineage>
        <taxon>Eukaryota</taxon>
        <taxon>Sar</taxon>
        <taxon>Stramenopiles</taxon>
        <taxon>Ochrophyta</taxon>
        <taxon>Bacillariophyta</taxon>
        <taxon>Coscinodiscophyceae</taxon>
        <taxon>Thalassiosirophycidae</taxon>
        <taxon>Thalassiosirales</taxon>
        <taxon>Thalassiosiraceae</taxon>
        <taxon>Thalassiosira</taxon>
    </lineage>
</organism>
<dbReference type="Proteomes" id="UP000266841">
    <property type="component" value="Unassembled WGS sequence"/>
</dbReference>
<feature type="non-terminal residue" evidence="2">
    <location>
        <position position="1"/>
    </location>
</feature>
<feature type="compositionally biased region" description="Basic and acidic residues" evidence="1">
    <location>
        <begin position="1"/>
        <end position="32"/>
    </location>
</feature>
<protein>
    <submittedName>
        <fullName evidence="2">Uncharacterized protein</fullName>
    </submittedName>
</protein>
<gene>
    <name evidence="2" type="ORF">THAOC_06090</name>
</gene>
<evidence type="ECO:0000313" key="2">
    <source>
        <dbReference type="EMBL" id="EJK72384.1"/>
    </source>
</evidence>
<evidence type="ECO:0000256" key="1">
    <source>
        <dbReference type="SAM" id="MobiDB-lite"/>
    </source>
</evidence>
<name>K0T5H8_THAOC</name>
<comment type="caution">
    <text evidence="2">The sequence shown here is derived from an EMBL/GenBank/DDBJ whole genome shotgun (WGS) entry which is preliminary data.</text>
</comment>
<accession>K0T5H8</accession>
<dbReference type="EMBL" id="AGNL01005930">
    <property type="protein sequence ID" value="EJK72384.1"/>
    <property type="molecule type" value="Genomic_DNA"/>
</dbReference>
<proteinExistence type="predicted"/>
<evidence type="ECO:0000313" key="3">
    <source>
        <dbReference type="Proteomes" id="UP000266841"/>
    </source>
</evidence>
<feature type="region of interest" description="Disordered" evidence="1">
    <location>
        <begin position="1"/>
        <end position="34"/>
    </location>
</feature>